<dbReference type="SUPFAM" id="SSF54637">
    <property type="entry name" value="Thioesterase/thiol ester dehydrase-isomerase"/>
    <property type="match status" value="1"/>
</dbReference>
<dbReference type="NCBIfam" id="TIGR02799">
    <property type="entry name" value="thio_ybgC"/>
    <property type="match status" value="1"/>
</dbReference>
<accession>A0A388SFR6</accession>
<dbReference type="InterPro" id="IPR006684">
    <property type="entry name" value="YbgC/YbaW"/>
</dbReference>
<dbReference type="InterPro" id="IPR008272">
    <property type="entry name" value="HB-CoA_thioesterase_AS"/>
</dbReference>
<feature type="domain" description="Thioesterase" evidence="3">
    <location>
        <begin position="21"/>
        <end position="104"/>
    </location>
</feature>
<dbReference type="NCBIfam" id="TIGR00051">
    <property type="entry name" value="YbgC/FadM family acyl-CoA thioesterase"/>
    <property type="match status" value="1"/>
</dbReference>
<keyword evidence="5" id="KW-1185">Reference proteome</keyword>
<evidence type="ECO:0000313" key="4">
    <source>
        <dbReference type="EMBL" id="GBO94251.1"/>
    </source>
</evidence>
<dbReference type="CDD" id="cd00586">
    <property type="entry name" value="4HBT"/>
    <property type="match status" value="1"/>
</dbReference>
<protein>
    <submittedName>
        <fullName evidence="4">Thioesterase</fullName>
    </submittedName>
</protein>
<dbReference type="InterPro" id="IPR014166">
    <property type="entry name" value="Tol-Pal_acyl-CoA_thioesterase"/>
</dbReference>
<evidence type="ECO:0000259" key="3">
    <source>
        <dbReference type="Pfam" id="PF03061"/>
    </source>
</evidence>
<evidence type="ECO:0000313" key="5">
    <source>
        <dbReference type="Proteomes" id="UP000266091"/>
    </source>
</evidence>
<dbReference type="FunFam" id="3.10.129.10:FF:000004">
    <property type="entry name" value="Tol-pal system-associated acyl-CoA thioesterase"/>
    <property type="match status" value="1"/>
</dbReference>
<dbReference type="Proteomes" id="UP000266091">
    <property type="component" value="Unassembled WGS sequence"/>
</dbReference>
<dbReference type="Pfam" id="PF03061">
    <property type="entry name" value="4HBT"/>
    <property type="match status" value="1"/>
</dbReference>
<comment type="caution">
    <text evidence="4">The sequence shown here is derived from an EMBL/GenBank/DDBJ whole genome shotgun (WGS) entry which is preliminary data.</text>
</comment>
<dbReference type="InterPro" id="IPR029069">
    <property type="entry name" value="HotDog_dom_sf"/>
</dbReference>
<dbReference type="InterPro" id="IPR050563">
    <property type="entry name" value="4-hydroxybenzoyl-CoA_TE"/>
</dbReference>
<dbReference type="PANTHER" id="PTHR31793:SF37">
    <property type="entry name" value="ACYL-COA THIOESTER HYDROLASE YBGC"/>
    <property type="match status" value="1"/>
</dbReference>
<sequence length="142" mass="16069">MSESKVFEYPVRVQWEDTDAGGVVYHANYIKFMERARSEALRADGLNQRKLEAEQGIVILVAELSIKYKRAAQLEDLLTVKTRVEKLGRASVVLNQSVWRGDELLTDGRVKVAAVKKAELKPVPLPAEIYDMFKAYVTEPES</sequence>
<dbReference type="Gene3D" id="3.10.129.10">
    <property type="entry name" value="Hotdog Thioesterase"/>
    <property type="match status" value="1"/>
</dbReference>
<dbReference type="PROSITE" id="PS01328">
    <property type="entry name" value="4HBCOA_THIOESTERASE"/>
    <property type="match status" value="1"/>
</dbReference>
<proteinExistence type="inferred from homology"/>
<reference evidence="4 5" key="1">
    <citation type="journal article" date="2018" name="Int. J. Syst. Evol. Microbiol.">
        <title>Mesosutterella multiformis gen. nov., sp. nov., a member of the family Sutterellaceae and Sutterella megalosphaeroides sp. nov., isolated from human faeces.</title>
        <authorList>
            <person name="Sakamoto M."/>
            <person name="Ikeyama N."/>
            <person name="Kunihiro T."/>
            <person name="Iino T."/>
            <person name="Yuki M."/>
            <person name="Ohkuma M."/>
        </authorList>
    </citation>
    <scope>NUCLEOTIDE SEQUENCE [LARGE SCALE GENOMIC DNA]</scope>
    <source>
        <strain evidence="4 5">4NBBH2</strain>
    </source>
</reference>
<gene>
    <name evidence="4" type="ORF">MESMUL_16050</name>
</gene>
<accession>A0A401LM38</accession>
<dbReference type="EMBL" id="BGZJ01000001">
    <property type="protein sequence ID" value="GBO94251.1"/>
    <property type="molecule type" value="Genomic_DNA"/>
</dbReference>
<evidence type="ECO:0000256" key="2">
    <source>
        <dbReference type="ARBA" id="ARBA00022801"/>
    </source>
</evidence>
<dbReference type="PANTHER" id="PTHR31793">
    <property type="entry name" value="4-HYDROXYBENZOYL-COA THIOESTERASE FAMILY MEMBER"/>
    <property type="match status" value="1"/>
</dbReference>
<organism evidence="4 5">
    <name type="scientific">Mesosutterella multiformis</name>
    <dbReference type="NCBI Taxonomy" id="2259133"/>
    <lineage>
        <taxon>Bacteria</taxon>
        <taxon>Pseudomonadati</taxon>
        <taxon>Pseudomonadota</taxon>
        <taxon>Betaproteobacteria</taxon>
        <taxon>Burkholderiales</taxon>
        <taxon>Sutterellaceae</taxon>
        <taxon>Mesosutterella</taxon>
    </lineage>
</organism>
<dbReference type="OrthoDB" id="9808429at2"/>
<name>A0A388SFR6_9BURK</name>
<dbReference type="RefSeq" id="WP_116270487.1">
    <property type="nucleotide sequence ID" value="NZ_BGZJ01000001.1"/>
</dbReference>
<dbReference type="AlphaFoldDB" id="A0A388SFR6"/>
<dbReference type="InterPro" id="IPR006683">
    <property type="entry name" value="Thioestr_dom"/>
</dbReference>
<keyword evidence="2" id="KW-0378">Hydrolase</keyword>
<dbReference type="GO" id="GO:0047617">
    <property type="term" value="F:fatty acyl-CoA hydrolase activity"/>
    <property type="evidence" value="ECO:0007669"/>
    <property type="project" value="TreeGrafter"/>
</dbReference>
<dbReference type="PIRSF" id="PIRSF003230">
    <property type="entry name" value="YbgC"/>
    <property type="match status" value="1"/>
</dbReference>
<comment type="similarity">
    <text evidence="1">Belongs to the 4-hydroxybenzoyl-CoA thioesterase family.</text>
</comment>
<evidence type="ECO:0000256" key="1">
    <source>
        <dbReference type="ARBA" id="ARBA00005953"/>
    </source>
</evidence>